<evidence type="ECO:0000313" key="4">
    <source>
        <dbReference type="Proteomes" id="UP000094224"/>
    </source>
</evidence>
<dbReference type="CDD" id="cd00293">
    <property type="entry name" value="USP-like"/>
    <property type="match status" value="1"/>
</dbReference>
<reference evidence="4" key="1">
    <citation type="submission" date="2016-09" db="EMBL/GenBank/DDBJ databases">
        <authorList>
            <person name="Greninger A.L."/>
            <person name="Jerome K.R."/>
            <person name="Mcnair B."/>
            <person name="Wallis C."/>
            <person name="Fang F."/>
        </authorList>
    </citation>
    <scope>NUCLEOTIDE SEQUENCE [LARGE SCALE GENOMIC DNA]</scope>
    <source>
        <strain evidence="4">BC1_M4</strain>
    </source>
</reference>
<sequence length="145" mass="15316">MALVVGYDRHPASRAALLFAGGLARALDMPVHVVHVVDRSDSAFTGTPDGAADAVERRLSAERQHVGQILDAAYVRWTYHLLDGDPVAAILKTADDCAATLIAVGRPQHGIGPSVSHLVTGAVARNLLRHSTRPVAVVPEFADSL</sequence>
<comment type="similarity">
    <text evidence="1">Belongs to the universal stress protein A family.</text>
</comment>
<dbReference type="RefSeq" id="WP_069401091.1">
    <property type="nucleotide sequence ID" value="NZ_MIHC01000025.1"/>
</dbReference>
<dbReference type="PANTHER" id="PTHR46268:SF6">
    <property type="entry name" value="UNIVERSAL STRESS PROTEIN UP12"/>
    <property type="match status" value="1"/>
</dbReference>
<evidence type="ECO:0000256" key="1">
    <source>
        <dbReference type="ARBA" id="ARBA00008791"/>
    </source>
</evidence>
<gene>
    <name evidence="3" type="ORF">BHQ21_15090</name>
</gene>
<dbReference type="SUPFAM" id="SSF52402">
    <property type="entry name" value="Adenine nucleotide alpha hydrolases-like"/>
    <property type="match status" value="1"/>
</dbReference>
<dbReference type="Pfam" id="PF00582">
    <property type="entry name" value="Usp"/>
    <property type="match status" value="1"/>
</dbReference>
<comment type="caution">
    <text evidence="3">The sequence shown here is derived from an EMBL/GenBank/DDBJ whole genome shotgun (WGS) entry which is preliminary data.</text>
</comment>
<keyword evidence="4" id="KW-1185">Reference proteome</keyword>
<feature type="domain" description="UspA" evidence="2">
    <location>
        <begin position="3"/>
        <end position="139"/>
    </location>
</feature>
<protein>
    <recommendedName>
        <fullName evidence="2">UspA domain-containing protein</fullName>
    </recommendedName>
</protein>
<dbReference type="EMBL" id="MIHC01000025">
    <property type="protein sequence ID" value="ODR05092.1"/>
    <property type="molecule type" value="Genomic_DNA"/>
</dbReference>
<dbReference type="InterPro" id="IPR014729">
    <property type="entry name" value="Rossmann-like_a/b/a_fold"/>
</dbReference>
<organism evidence="3 4">
    <name type="scientific">Mycobacterium sherrisii</name>
    <dbReference type="NCBI Taxonomy" id="243061"/>
    <lineage>
        <taxon>Bacteria</taxon>
        <taxon>Bacillati</taxon>
        <taxon>Actinomycetota</taxon>
        <taxon>Actinomycetes</taxon>
        <taxon>Mycobacteriales</taxon>
        <taxon>Mycobacteriaceae</taxon>
        <taxon>Mycobacterium</taxon>
        <taxon>Mycobacterium simiae complex</taxon>
    </lineage>
</organism>
<dbReference type="PANTHER" id="PTHR46268">
    <property type="entry name" value="STRESS RESPONSE PROTEIN NHAX"/>
    <property type="match status" value="1"/>
</dbReference>
<dbReference type="Gene3D" id="3.40.50.620">
    <property type="entry name" value="HUPs"/>
    <property type="match status" value="1"/>
</dbReference>
<dbReference type="AlphaFoldDB" id="A0A1E3SSJ1"/>
<dbReference type="InterPro" id="IPR006016">
    <property type="entry name" value="UspA"/>
</dbReference>
<evidence type="ECO:0000259" key="2">
    <source>
        <dbReference type="Pfam" id="PF00582"/>
    </source>
</evidence>
<accession>A0A1E3SSJ1</accession>
<evidence type="ECO:0000313" key="3">
    <source>
        <dbReference type="EMBL" id="ODR05092.1"/>
    </source>
</evidence>
<name>A0A1E3SSJ1_9MYCO</name>
<dbReference type="Proteomes" id="UP000094224">
    <property type="component" value="Unassembled WGS sequence"/>
</dbReference>
<proteinExistence type="inferred from homology"/>